<dbReference type="InterPro" id="IPR032389">
    <property type="entry name" value="GspB_C"/>
</dbReference>
<proteinExistence type="predicted"/>
<dbReference type="AlphaFoldDB" id="A0A5J6WRF1"/>
<dbReference type="GO" id="GO:0015627">
    <property type="term" value="C:type II protein secretion system complex"/>
    <property type="evidence" value="ECO:0007669"/>
    <property type="project" value="InterPro"/>
</dbReference>
<gene>
    <name evidence="3" type="ORF">FE240_01830</name>
</gene>
<organism evidence="3 4">
    <name type="scientific">Aeromonas simiae</name>
    <dbReference type="NCBI Taxonomy" id="218936"/>
    <lineage>
        <taxon>Bacteria</taxon>
        <taxon>Pseudomonadati</taxon>
        <taxon>Pseudomonadota</taxon>
        <taxon>Gammaproteobacteria</taxon>
        <taxon>Aeromonadales</taxon>
        <taxon>Aeromonadaceae</taxon>
        <taxon>Aeromonas</taxon>
    </lineage>
</organism>
<reference evidence="3 4" key="1">
    <citation type="submission" date="2019-05" db="EMBL/GenBank/DDBJ databases">
        <title>OXA-830, a novel chromosomally encoded expanded-spectrum class D beta-lactamase in Aeromonas simiae.</title>
        <authorList>
            <person name="Zhou W."/>
            <person name="Chen Q."/>
        </authorList>
    </citation>
    <scope>NUCLEOTIDE SEQUENCE [LARGE SCALE GENOMIC DNA]</scope>
    <source>
        <strain evidence="3 4">A6</strain>
    </source>
</reference>
<dbReference type="NCBIfam" id="NF037978">
    <property type="entry name" value="T2SS_GspB"/>
    <property type="match status" value="1"/>
</dbReference>
<keyword evidence="4" id="KW-1185">Reference proteome</keyword>
<dbReference type="RefSeq" id="WP_193003148.1">
    <property type="nucleotide sequence ID" value="NZ_CP040449.1"/>
</dbReference>
<protein>
    <submittedName>
        <fullName evidence="3">General secretion pathway protein GspB</fullName>
    </submittedName>
</protein>
<evidence type="ECO:0000259" key="2">
    <source>
        <dbReference type="Pfam" id="PF16537"/>
    </source>
</evidence>
<evidence type="ECO:0000313" key="4">
    <source>
        <dbReference type="Proteomes" id="UP000594034"/>
    </source>
</evidence>
<evidence type="ECO:0000256" key="1">
    <source>
        <dbReference type="SAM" id="MobiDB-lite"/>
    </source>
</evidence>
<accession>A0A5J6WRF1</accession>
<dbReference type="EMBL" id="CP040449">
    <property type="protein sequence ID" value="QFI53552.1"/>
    <property type="molecule type" value="Genomic_DNA"/>
</dbReference>
<feature type="domain" description="Type II secretion system protein GspB C-terminal" evidence="2">
    <location>
        <begin position="166"/>
        <end position="225"/>
    </location>
</feature>
<feature type="region of interest" description="Disordered" evidence="1">
    <location>
        <begin position="79"/>
        <end position="117"/>
    </location>
</feature>
<evidence type="ECO:0000313" key="3">
    <source>
        <dbReference type="EMBL" id="QFI53552.1"/>
    </source>
</evidence>
<name>A0A5J6WRF1_9GAMM</name>
<dbReference type="Proteomes" id="UP000594034">
    <property type="component" value="Chromosome"/>
</dbReference>
<dbReference type="Pfam" id="PF16537">
    <property type="entry name" value="T2SSB"/>
    <property type="match status" value="1"/>
</dbReference>
<feature type="region of interest" description="Disordered" evidence="1">
    <location>
        <begin position="133"/>
        <end position="154"/>
    </location>
</feature>
<dbReference type="KEGG" id="asim:FE240_01830"/>
<sequence>MSTLLNALRRAEAPAQAPFIPAMGLSSRPEPTTPRWIWPLLALLAPLLGAGANYGWHWFNNKPIEKKVEVTHKVTPPFVRVEPREMETEPLPPPLPKPEPRQRPAATAQTPSLPGFDLSGVSPELARRFAQAVGNTPQGEPAPRSAPQLDGTPPLAALPMAQLQQVPRLSYGSHVYSSNPAKRSVILNGRELHQGSQIAPGVTIVAIEQERLILDISGQRASLKALQDWNG</sequence>